<name>E4XJW0_OIKDI</name>
<evidence type="ECO:0000313" key="3">
    <source>
        <dbReference type="Proteomes" id="UP000001307"/>
    </source>
</evidence>
<keyword evidence="3" id="KW-1185">Reference proteome</keyword>
<evidence type="ECO:0000256" key="1">
    <source>
        <dbReference type="SAM" id="MobiDB-lite"/>
    </source>
</evidence>
<dbReference type="Proteomes" id="UP000001307">
    <property type="component" value="Unassembled WGS sequence"/>
</dbReference>
<proteinExistence type="predicted"/>
<feature type="compositionally biased region" description="Low complexity" evidence="1">
    <location>
        <begin position="1"/>
        <end position="18"/>
    </location>
</feature>
<organism evidence="2">
    <name type="scientific">Oikopleura dioica</name>
    <name type="common">Tunicate</name>
    <dbReference type="NCBI Taxonomy" id="34765"/>
    <lineage>
        <taxon>Eukaryota</taxon>
        <taxon>Metazoa</taxon>
        <taxon>Chordata</taxon>
        <taxon>Tunicata</taxon>
        <taxon>Appendicularia</taxon>
        <taxon>Copelata</taxon>
        <taxon>Oikopleuridae</taxon>
        <taxon>Oikopleura</taxon>
    </lineage>
</organism>
<gene>
    <name evidence="2" type="ORF">GSOID_T00012916001</name>
</gene>
<protein>
    <submittedName>
        <fullName evidence="2">Uncharacterized protein</fullName>
    </submittedName>
</protein>
<sequence length="170" mass="19025">MASSTSSSKISTSSTPPTAVDRSSSSSPTKNGISTDSEPQTVRLPMMLRSHELLLATLRAIPSLFDRTKSRISTTTSSKTILLLRAVTTRRSSQRNSTSSSSRHSRISSPILNKFPSFFFFIKTCDRLSPLSFFLINSFLATKINEGFTKLDILYCNFAFYKANKRCWWS</sequence>
<reference evidence="2" key="1">
    <citation type="journal article" date="2010" name="Science">
        <title>Plasticity of animal genome architecture unmasked by rapid evolution of a pelagic tunicate.</title>
        <authorList>
            <person name="Denoeud F."/>
            <person name="Henriet S."/>
            <person name="Mungpakdee S."/>
            <person name="Aury J.M."/>
            <person name="Da Silva C."/>
            <person name="Brinkmann H."/>
            <person name="Mikhaleva J."/>
            <person name="Olsen L.C."/>
            <person name="Jubin C."/>
            <person name="Canestro C."/>
            <person name="Bouquet J.M."/>
            <person name="Danks G."/>
            <person name="Poulain J."/>
            <person name="Campsteijn C."/>
            <person name="Adamski M."/>
            <person name="Cross I."/>
            <person name="Yadetie F."/>
            <person name="Muffato M."/>
            <person name="Louis A."/>
            <person name="Butcher S."/>
            <person name="Tsagkogeorga G."/>
            <person name="Konrad A."/>
            <person name="Singh S."/>
            <person name="Jensen M.F."/>
            <person name="Cong E.H."/>
            <person name="Eikeseth-Otteraa H."/>
            <person name="Noel B."/>
            <person name="Anthouard V."/>
            <person name="Porcel B.M."/>
            <person name="Kachouri-Lafond R."/>
            <person name="Nishino A."/>
            <person name="Ugolini M."/>
            <person name="Chourrout P."/>
            <person name="Nishida H."/>
            <person name="Aasland R."/>
            <person name="Huzurbazar S."/>
            <person name="Westhof E."/>
            <person name="Delsuc F."/>
            <person name="Lehrach H."/>
            <person name="Reinhardt R."/>
            <person name="Weissenbach J."/>
            <person name="Roy S.W."/>
            <person name="Artiguenave F."/>
            <person name="Postlethwait J.H."/>
            <person name="Manak J.R."/>
            <person name="Thompson E.M."/>
            <person name="Jaillon O."/>
            <person name="Du Pasquier L."/>
            <person name="Boudinot P."/>
            <person name="Liberles D.A."/>
            <person name="Volff J.N."/>
            <person name="Philippe H."/>
            <person name="Lenhard B."/>
            <person name="Roest Crollius H."/>
            <person name="Wincker P."/>
            <person name="Chourrout D."/>
        </authorList>
    </citation>
    <scope>NUCLEOTIDE SEQUENCE [LARGE SCALE GENOMIC DNA]</scope>
</reference>
<feature type="region of interest" description="Disordered" evidence="1">
    <location>
        <begin position="1"/>
        <end position="42"/>
    </location>
</feature>
<dbReference type="InParanoid" id="E4XJW0"/>
<accession>E4XJW0</accession>
<dbReference type="AlphaFoldDB" id="E4XJW0"/>
<evidence type="ECO:0000313" key="2">
    <source>
        <dbReference type="EMBL" id="CBY24746.1"/>
    </source>
</evidence>
<dbReference type="EMBL" id="FN653062">
    <property type="protein sequence ID" value="CBY24746.1"/>
    <property type="molecule type" value="Genomic_DNA"/>
</dbReference>
<feature type="compositionally biased region" description="Polar residues" evidence="1">
    <location>
        <begin position="21"/>
        <end position="40"/>
    </location>
</feature>